<evidence type="ECO:0000259" key="2">
    <source>
        <dbReference type="PROSITE" id="PS50994"/>
    </source>
</evidence>
<feature type="compositionally biased region" description="Polar residues" evidence="1">
    <location>
        <begin position="599"/>
        <end position="617"/>
    </location>
</feature>
<dbReference type="GO" id="GO:0015074">
    <property type="term" value="P:DNA integration"/>
    <property type="evidence" value="ECO:0007669"/>
    <property type="project" value="InterPro"/>
</dbReference>
<dbReference type="Gene3D" id="3.30.420.10">
    <property type="entry name" value="Ribonuclease H-like superfamily/Ribonuclease H"/>
    <property type="match status" value="1"/>
</dbReference>
<evidence type="ECO:0000256" key="1">
    <source>
        <dbReference type="SAM" id="MobiDB-lite"/>
    </source>
</evidence>
<dbReference type="SUPFAM" id="SSF53098">
    <property type="entry name" value="Ribonuclease H-like"/>
    <property type="match status" value="1"/>
</dbReference>
<protein>
    <submittedName>
        <fullName evidence="3">Integrase core domain protein</fullName>
    </submittedName>
</protein>
<dbReference type="InterPro" id="IPR001584">
    <property type="entry name" value="Integrase_cat-core"/>
</dbReference>
<proteinExistence type="predicted"/>
<feature type="region of interest" description="Disordered" evidence="1">
    <location>
        <begin position="580"/>
        <end position="617"/>
    </location>
</feature>
<accession>A0A009ISN9</accession>
<dbReference type="EMBL" id="JEWH01000007">
    <property type="protein sequence ID" value="EXB06868.1"/>
    <property type="molecule type" value="Genomic_DNA"/>
</dbReference>
<gene>
    <name evidence="3" type="ORF">J512_0902</name>
</gene>
<name>A0A009ISN9_ACIB9</name>
<organism evidence="3 4">
    <name type="scientific">Acinetobacter baumannii (strain 1295743)</name>
    <dbReference type="NCBI Taxonomy" id="1310613"/>
    <lineage>
        <taxon>Bacteria</taxon>
        <taxon>Pseudomonadati</taxon>
        <taxon>Pseudomonadota</taxon>
        <taxon>Gammaproteobacteria</taxon>
        <taxon>Moraxellales</taxon>
        <taxon>Moraxellaceae</taxon>
        <taxon>Acinetobacter</taxon>
        <taxon>Acinetobacter calcoaceticus/baumannii complex</taxon>
    </lineage>
</organism>
<sequence>MIESNAISIDRSRITLKPNVVVGYEGQPYKIVNVLNANDIVISSLDSVRSLQVNAKSLTVFDGENTLTENLNKGDQDISNEAWQIALQRYEIIKPLIEYSTTELVENRASEYDVNRSTLWKWLKDYRENNSLMALIPKKRGWTNDKSRLSPQVSNIIKQAINDEYLNAKKPSISKTIEIVKAECSRLQLEAPHENSIRRRIEALNDYQVTKARLGSKAAIDKFKAAAGSFPNADYPLAYVQIDHTPLDIEIVDDEFREAIGKPHLTLAIDVFSRMIVGYYLSLEAPSTTSVAMCIASCILSKKRKLIELDIDAEWQVEGIMDSVHTDNGSDFRTNHISKACLKYGIHWEYRPIGGARFGGHIERMLGIVNLEMHVLDGTTFSNVQQRGTYDSAKQACMTLKELEYYIVYWITKVYHQKKHSALGTSPIVKWEEGVWGTKTTAGTGLKERVSDEDTLFIDFLPEFEATIQRTGVQKDNLFYFADCLRQWVNSIDPEDSNRKRKRKFLFKRDPRDISLIWFYEPFSNTYFKVPTAKREIPPISLFEYKQVQNYLKNERQDVQNQDEIYKAILHLREQLNQARSLTRKQRRSNQRKKENEKAVTQLSEQNQSKNAVVSESLQTSDDLWSTPLTAFDDLR</sequence>
<dbReference type="PROSITE" id="PS50994">
    <property type="entry name" value="INTEGRASE"/>
    <property type="match status" value="1"/>
</dbReference>
<dbReference type="GO" id="GO:0003676">
    <property type="term" value="F:nucleic acid binding"/>
    <property type="evidence" value="ECO:0007669"/>
    <property type="project" value="InterPro"/>
</dbReference>
<dbReference type="RefSeq" id="WP_016654431.1">
    <property type="nucleotide sequence ID" value="NZ_JEWH01000007.1"/>
</dbReference>
<evidence type="ECO:0000313" key="3">
    <source>
        <dbReference type="EMBL" id="EXB06868.1"/>
    </source>
</evidence>
<dbReference type="Pfam" id="PF09299">
    <property type="entry name" value="Mu-transpos_C"/>
    <property type="match status" value="1"/>
</dbReference>
<feature type="compositionally biased region" description="Basic residues" evidence="1">
    <location>
        <begin position="582"/>
        <end position="591"/>
    </location>
</feature>
<dbReference type="Proteomes" id="UP000020595">
    <property type="component" value="Unassembled WGS sequence"/>
</dbReference>
<comment type="caution">
    <text evidence="3">The sequence shown here is derived from an EMBL/GenBank/DDBJ whole genome shotgun (WGS) entry which is preliminary data.</text>
</comment>
<dbReference type="AlphaFoldDB" id="A0A009ISN9"/>
<feature type="domain" description="Integrase catalytic" evidence="2">
    <location>
        <begin position="232"/>
        <end position="435"/>
    </location>
</feature>
<reference evidence="3 4" key="1">
    <citation type="submission" date="2014-02" db="EMBL/GenBank/DDBJ databases">
        <title>Comparative genomics and transcriptomics to identify genetic mechanisms underlying the emergence of carbapenem resistant Acinetobacter baumannii (CRAb).</title>
        <authorList>
            <person name="Harris A.D."/>
            <person name="Johnson K.J."/>
            <person name="George J."/>
            <person name="Shefchek K."/>
            <person name="Daugherty S.C."/>
            <person name="Parankush S."/>
            <person name="Sadzewicz L."/>
            <person name="Tallon L."/>
            <person name="Sengamalay N."/>
            <person name="Hazen T.H."/>
            <person name="Rasko D.A."/>
        </authorList>
    </citation>
    <scope>NUCLEOTIDE SEQUENCE [LARGE SCALE GENOMIC DNA]</scope>
    <source>
        <strain evidence="3 4">1295743</strain>
    </source>
</reference>
<dbReference type="InterPro" id="IPR015378">
    <property type="entry name" value="Transposase-like_Mu_C"/>
</dbReference>
<dbReference type="InterPro" id="IPR012337">
    <property type="entry name" value="RNaseH-like_sf"/>
</dbReference>
<evidence type="ECO:0000313" key="4">
    <source>
        <dbReference type="Proteomes" id="UP000020595"/>
    </source>
</evidence>
<dbReference type="PATRIC" id="fig|1310613.3.peg.860"/>
<dbReference type="InterPro" id="IPR036397">
    <property type="entry name" value="RNaseH_sf"/>
</dbReference>